<accession>A0A9P8RYZ8</accession>
<name>A0A9P8RYZ8_9EUKA</name>
<dbReference type="KEGG" id="ssao:94298018"/>
<reference evidence="1 2" key="1">
    <citation type="journal article" date="2014" name="PLoS Genet.">
        <title>The Genome of Spironucleus salmonicida Highlights a Fish Pathogen Adapted to Fluctuating Environments.</title>
        <authorList>
            <person name="Xu F."/>
            <person name="Jerlstrom-Hultqvist J."/>
            <person name="Einarsson E."/>
            <person name="Astvaldsson A."/>
            <person name="Svard S.G."/>
            <person name="Andersson J.O."/>
        </authorList>
    </citation>
    <scope>NUCLEOTIDE SEQUENCE [LARGE SCALE GENOMIC DNA]</scope>
    <source>
        <strain evidence="1 2">ATCC 50377</strain>
    </source>
</reference>
<dbReference type="Proteomes" id="UP000018208">
    <property type="component" value="Unassembled WGS sequence"/>
</dbReference>
<gene>
    <name evidence="1" type="ORF">SS50377_23995</name>
</gene>
<protein>
    <submittedName>
        <fullName evidence="1">Uncharacterized protein</fullName>
    </submittedName>
</protein>
<organism evidence="1 2">
    <name type="scientific">Spironucleus salmonicida</name>
    <dbReference type="NCBI Taxonomy" id="348837"/>
    <lineage>
        <taxon>Eukaryota</taxon>
        <taxon>Metamonada</taxon>
        <taxon>Diplomonadida</taxon>
        <taxon>Hexamitidae</taxon>
        <taxon>Hexamitinae</taxon>
        <taxon>Spironucleus</taxon>
    </lineage>
</organism>
<keyword evidence="2" id="KW-1185">Reference proteome</keyword>
<proteinExistence type="predicted"/>
<comment type="caution">
    <text evidence="1">The sequence shown here is derived from an EMBL/GenBank/DDBJ whole genome shotgun (WGS) entry which is preliminary data.</text>
</comment>
<dbReference type="RefSeq" id="XP_067764830.1">
    <property type="nucleotide sequence ID" value="XM_067907856.1"/>
</dbReference>
<dbReference type="EMBL" id="AUWU02000004">
    <property type="protein sequence ID" value="KAH0574057.1"/>
    <property type="molecule type" value="Genomic_DNA"/>
</dbReference>
<dbReference type="GeneID" id="94298018"/>
<sequence>MKSMKESMRDGKEVAFCRWAARMRWILVMNRQFRLSGKQCKIRDRAALRAAQERFTQEMGCGMSLKATGSAWLFLTRQLQSAIWV</sequence>
<evidence type="ECO:0000313" key="1">
    <source>
        <dbReference type="EMBL" id="KAH0574057.1"/>
    </source>
</evidence>
<dbReference type="AlphaFoldDB" id="A0A9P8RYZ8"/>
<evidence type="ECO:0000313" key="2">
    <source>
        <dbReference type="Proteomes" id="UP000018208"/>
    </source>
</evidence>